<dbReference type="PANTHER" id="PTHR31606:SF1">
    <property type="entry name" value="WW DOMAIN BINDING PROTEIN 2, ISOFORM E"/>
    <property type="match status" value="1"/>
</dbReference>
<protein>
    <recommendedName>
        <fullName evidence="4">GRAM domain-containing protein</fullName>
    </recommendedName>
</protein>
<evidence type="ECO:0000256" key="1">
    <source>
        <dbReference type="SAM" id="MobiDB-lite"/>
    </source>
</evidence>
<dbReference type="InterPro" id="IPR044852">
    <property type="entry name" value="WBP2-like"/>
</dbReference>
<dbReference type="GO" id="GO:0003713">
    <property type="term" value="F:transcription coactivator activity"/>
    <property type="evidence" value="ECO:0007669"/>
    <property type="project" value="InterPro"/>
</dbReference>
<evidence type="ECO:0000313" key="2">
    <source>
        <dbReference type="EMBL" id="KIM76343.1"/>
    </source>
</evidence>
<dbReference type="FunCoup" id="A0A0C3AQY0">
    <property type="interactions" value="193"/>
</dbReference>
<keyword evidence="3" id="KW-1185">Reference proteome</keyword>
<name>A0A0C3AQY0_PILCF</name>
<dbReference type="AlphaFoldDB" id="A0A0C3AQY0"/>
<dbReference type="HOGENOM" id="CLU_066296_2_0_1"/>
<evidence type="ECO:0008006" key="4">
    <source>
        <dbReference type="Google" id="ProtNLM"/>
    </source>
</evidence>
<feature type="region of interest" description="Disordered" evidence="1">
    <location>
        <begin position="37"/>
        <end position="58"/>
    </location>
</feature>
<dbReference type="OrthoDB" id="1259151at2759"/>
<dbReference type="PANTHER" id="PTHR31606">
    <property type="entry name" value="WW DOMAIN BINDING PROTEIN 2, ISOFORM E"/>
    <property type="match status" value="1"/>
</dbReference>
<evidence type="ECO:0000313" key="3">
    <source>
        <dbReference type="Proteomes" id="UP000054166"/>
    </source>
</evidence>
<dbReference type="GO" id="GO:0031490">
    <property type="term" value="F:chromatin DNA binding"/>
    <property type="evidence" value="ECO:0007669"/>
    <property type="project" value="TreeGrafter"/>
</dbReference>
<organism evidence="2 3">
    <name type="scientific">Piloderma croceum (strain F 1598)</name>
    <dbReference type="NCBI Taxonomy" id="765440"/>
    <lineage>
        <taxon>Eukaryota</taxon>
        <taxon>Fungi</taxon>
        <taxon>Dikarya</taxon>
        <taxon>Basidiomycota</taxon>
        <taxon>Agaricomycotina</taxon>
        <taxon>Agaricomycetes</taxon>
        <taxon>Agaricomycetidae</taxon>
        <taxon>Atheliales</taxon>
        <taxon>Atheliaceae</taxon>
        <taxon>Piloderma</taxon>
    </lineage>
</organism>
<reference evidence="2 3" key="1">
    <citation type="submission" date="2014-04" db="EMBL/GenBank/DDBJ databases">
        <authorList>
            <consortium name="DOE Joint Genome Institute"/>
            <person name="Kuo A."/>
            <person name="Tarkka M."/>
            <person name="Buscot F."/>
            <person name="Kohler A."/>
            <person name="Nagy L.G."/>
            <person name="Floudas D."/>
            <person name="Copeland A."/>
            <person name="Barry K.W."/>
            <person name="Cichocki N."/>
            <person name="Veneault-Fourrey C."/>
            <person name="LaButti K."/>
            <person name="Lindquist E.A."/>
            <person name="Lipzen A."/>
            <person name="Lundell T."/>
            <person name="Morin E."/>
            <person name="Murat C."/>
            <person name="Sun H."/>
            <person name="Tunlid A."/>
            <person name="Henrissat B."/>
            <person name="Grigoriev I.V."/>
            <person name="Hibbett D.S."/>
            <person name="Martin F."/>
            <person name="Nordberg H.P."/>
            <person name="Cantor M.N."/>
            <person name="Hua S.X."/>
        </authorList>
    </citation>
    <scope>NUCLEOTIDE SEQUENCE [LARGE SCALE GENOMIC DNA]</scope>
    <source>
        <strain evidence="2 3">F 1598</strain>
    </source>
</reference>
<dbReference type="Proteomes" id="UP000054166">
    <property type="component" value="Unassembled WGS sequence"/>
</dbReference>
<reference evidence="3" key="2">
    <citation type="submission" date="2015-01" db="EMBL/GenBank/DDBJ databases">
        <title>Evolutionary Origins and Diversification of the Mycorrhizal Mutualists.</title>
        <authorList>
            <consortium name="DOE Joint Genome Institute"/>
            <consortium name="Mycorrhizal Genomics Consortium"/>
            <person name="Kohler A."/>
            <person name="Kuo A."/>
            <person name="Nagy L.G."/>
            <person name="Floudas D."/>
            <person name="Copeland A."/>
            <person name="Barry K.W."/>
            <person name="Cichocki N."/>
            <person name="Veneault-Fourrey C."/>
            <person name="LaButti K."/>
            <person name="Lindquist E.A."/>
            <person name="Lipzen A."/>
            <person name="Lundell T."/>
            <person name="Morin E."/>
            <person name="Murat C."/>
            <person name="Riley R."/>
            <person name="Ohm R."/>
            <person name="Sun H."/>
            <person name="Tunlid A."/>
            <person name="Henrissat B."/>
            <person name="Grigoriev I.V."/>
            <person name="Hibbett D.S."/>
            <person name="Martin F."/>
        </authorList>
    </citation>
    <scope>NUCLEOTIDE SEQUENCE [LARGE SCALE GENOMIC DNA]</scope>
    <source>
        <strain evidence="3">F 1598</strain>
    </source>
</reference>
<dbReference type="CDD" id="cd13214">
    <property type="entry name" value="PH-GRAM_WBP2"/>
    <property type="match status" value="1"/>
</dbReference>
<sequence>MALNWAMLNPDQSLVPLPHEQIITAIESGAELILNIPDAPPSSSSASAGGSGGNKKMKEKGRIWLTDQRLVFAMPPGVQTQSLQSLSIPLLSILSASYEQPMFGANYISFEIKPSPDGGLTKGTKAEIRLSDRGILQFWEVLQKPRERAIYERRSMALEEEEGLPLYTSPVATGSSTPMAWWAPSENPPGYEA</sequence>
<dbReference type="InParanoid" id="A0A0C3AQY0"/>
<dbReference type="GO" id="GO:0005634">
    <property type="term" value="C:nucleus"/>
    <property type="evidence" value="ECO:0007669"/>
    <property type="project" value="TreeGrafter"/>
</dbReference>
<dbReference type="EMBL" id="KN833035">
    <property type="protein sequence ID" value="KIM76343.1"/>
    <property type="molecule type" value="Genomic_DNA"/>
</dbReference>
<accession>A0A0C3AQY0</accession>
<gene>
    <name evidence="2" type="ORF">PILCRDRAFT_826326</name>
</gene>
<dbReference type="SUPFAM" id="SSF50729">
    <property type="entry name" value="PH domain-like"/>
    <property type="match status" value="1"/>
</dbReference>
<dbReference type="STRING" id="765440.A0A0C3AQY0"/>
<proteinExistence type="predicted"/>